<dbReference type="Pfam" id="PF05504">
    <property type="entry name" value="Spore_GerAC"/>
    <property type="match status" value="1"/>
</dbReference>
<gene>
    <name evidence="11" type="ORF">COI93_20025</name>
</gene>
<reference evidence="11 12" key="1">
    <citation type="submission" date="2017-09" db="EMBL/GenBank/DDBJ databases">
        <title>Large-scale bioinformatics analysis of Bacillus genomes uncovers conserved roles of natural products in bacterial physiology.</title>
        <authorList>
            <consortium name="Agbiome Team Llc"/>
            <person name="Bleich R.M."/>
            <person name="Grubbs K.J."/>
            <person name="Santa Maria K.C."/>
            <person name="Allen S.E."/>
            <person name="Farag S."/>
            <person name="Shank E.A."/>
            <person name="Bowers A."/>
        </authorList>
    </citation>
    <scope>NUCLEOTIDE SEQUENCE [LARGE SCALE GENOMIC DNA]</scope>
    <source>
        <strain evidence="11 12">AFS083043</strain>
    </source>
</reference>
<sequence length="360" mass="40778">MRNILILFLTVLLCFQTACTQTNIVDSQRIIHIAGFDITKDKKFQGTILYPDYTLGVKTKPKTQSTTARSLETIASHLDAKSPHNVVLGQMRVVLFGKSIGSHGIDEIINNLQRDPNIGRDVQLALVDGSVEELLKYVTPNGSLYLSDLLEQNILNENIPQTSLNIFLYDYYSFVCDPFLPYIQIADDHAVSVKGLAFLKEGKVVMYTDKEDSFLVKLFLNPTKNGRYETQIKKDNHKGLVVTQNLSGKSVYHVNQTGNIPKVTIRLQLNGLIKNAPSWIDLTKKENIRFVKNQVEQNMKNQSQKLIQQFQQKKIDPLGIRDQIRSRSRKWSIQQIQAMYPSIDINVEADVNVVQSGIGE</sequence>
<accession>A0A2B0LD43</accession>
<keyword evidence="5" id="KW-0472">Membrane</keyword>
<dbReference type="InterPro" id="IPR057336">
    <property type="entry name" value="GerAC_N"/>
</dbReference>
<evidence type="ECO:0000256" key="7">
    <source>
        <dbReference type="ARBA" id="ARBA00023288"/>
    </source>
</evidence>
<evidence type="ECO:0000313" key="12">
    <source>
        <dbReference type="Proteomes" id="UP000242656"/>
    </source>
</evidence>
<keyword evidence="6" id="KW-0564">Palmitate</keyword>
<feature type="signal peptide" evidence="8">
    <location>
        <begin position="1"/>
        <end position="20"/>
    </location>
</feature>
<dbReference type="PANTHER" id="PTHR35789">
    <property type="entry name" value="SPORE GERMINATION PROTEIN B3"/>
    <property type="match status" value="1"/>
</dbReference>
<dbReference type="RefSeq" id="WP_098492245.1">
    <property type="nucleotide sequence ID" value="NZ_NUWN01000090.1"/>
</dbReference>
<name>A0A2B0LD43_BACCE</name>
<feature type="chain" id="PRO_5012089308" evidence="8">
    <location>
        <begin position="21"/>
        <end position="360"/>
    </location>
</feature>
<evidence type="ECO:0000256" key="8">
    <source>
        <dbReference type="SAM" id="SignalP"/>
    </source>
</evidence>
<dbReference type="NCBIfam" id="TIGR02887">
    <property type="entry name" value="spore_ger_x_C"/>
    <property type="match status" value="1"/>
</dbReference>
<comment type="similarity">
    <text evidence="2">Belongs to the GerABKC lipoprotein family.</text>
</comment>
<evidence type="ECO:0000256" key="5">
    <source>
        <dbReference type="ARBA" id="ARBA00023136"/>
    </source>
</evidence>
<evidence type="ECO:0000256" key="4">
    <source>
        <dbReference type="ARBA" id="ARBA00022729"/>
    </source>
</evidence>
<feature type="domain" description="Spore germination protein N-terminal" evidence="10">
    <location>
        <begin position="24"/>
        <end position="185"/>
    </location>
</feature>
<evidence type="ECO:0000256" key="3">
    <source>
        <dbReference type="ARBA" id="ARBA00022544"/>
    </source>
</evidence>
<feature type="domain" description="Spore germination GerAC-like C-terminal" evidence="9">
    <location>
        <begin position="195"/>
        <end position="357"/>
    </location>
</feature>
<evidence type="ECO:0000259" key="10">
    <source>
        <dbReference type="Pfam" id="PF25198"/>
    </source>
</evidence>
<dbReference type="InterPro" id="IPR046953">
    <property type="entry name" value="Spore_GerAC-like_C"/>
</dbReference>
<keyword evidence="7" id="KW-0449">Lipoprotein</keyword>
<dbReference type="AlphaFoldDB" id="A0A2B0LD43"/>
<dbReference type="InterPro" id="IPR038501">
    <property type="entry name" value="Spore_GerAC_C_sf"/>
</dbReference>
<comment type="subcellular location">
    <subcellularLocation>
        <location evidence="1">Membrane</location>
        <topology evidence="1">Lipid-anchor</topology>
    </subcellularLocation>
</comment>
<evidence type="ECO:0000256" key="1">
    <source>
        <dbReference type="ARBA" id="ARBA00004635"/>
    </source>
</evidence>
<evidence type="ECO:0000259" key="9">
    <source>
        <dbReference type="Pfam" id="PF05504"/>
    </source>
</evidence>
<evidence type="ECO:0000313" key="11">
    <source>
        <dbReference type="EMBL" id="PFK31948.1"/>
    </source>
</evidence>
<dbReference type="GO" id="GO:0016020">
    <property type="term" value="C:membrane"/>
    <property type="evidence" value="ECO:0007669"/>
    <property type="project" value="UniProtKB-SubCell"/>
</dbReference>
<dbReference type="InterPro" id="IPR008844">
    <property type="entry name" value="Spore_GerAC-like"/>
</dbReference>
<dbReference type="Proteomes" id="UP000242656">
    <property type="component" value="Unassembled WGS sequence"/>
</dbReference>
<organism evidence="11 12">
    <name type="scientific">Bacillus cereus</name>
    <dbReference type="NCBI Taxonomy" id="1396"/>
    <lineage>
        <taxon>Bacteria</taxon>
        <taxon>Bacillati</taxon>
        <taxon>Bacillota</taxon>
        <taxon>Bacilli</taxon>
        <taxon>Bacillales</taxon>
        <taxon>Bacillaceae</taxon>
        <taxon>Bacillus</taxon>
        <taxon>Bacillus cereus group</taxon>
    </lineage>
</organism>
<keyword evidence="4 8" id="KW-0732">Signal</keyword>
<protein>
    <submittedName>
        <fullName evidence="11">Spore gernimation protein GerC</fullName>
    </submittedName>
</protein>
<evidence type="ECO:0000256" key="2">
    <source>
        <dbReference type="ARBA" id="ARBA00007886"/>
    </source>
</evidence>
<dbReference type="EMBL" id="NUWN01000090">
    <property type="protein sequence ID" value="PFK31948.1"/>
    <property type="molecule type" value="Genomic_DNA"/>
</dbReference>
<dbReference type="GO" id="GO:0009847">
    <property type="term" value="P:spore germination"/>
    <property type="evidence" value="ECO:0007669"/>
    <property type="project" value="InterPro"/>
</dbReference>
<dbReference type="Pfam" id="PF25198">
    <property type="entry name" value="Spore_GerAC_N"/>
    <property type="match status" value="1"/>
</dbReference>
<dbReference type="PANTHER" id="PTHR35789:SF1">
    <property type="entry name" value="SPORE GERMINATION PROTEIN B3"/>
    <property type="match status" value="1"/>
</dbReference>
<comment type="caution">
    <text evidence="11">The sequence shown here is derived from an EMBL/GenBank/DDBJ whole genome shotgun (WGS) entry which is preliminary data.</text>
</comment>
<keyword evidence="3" id="KW-0309">Germination</keyword>
<evidence type="ECO:0000256" key="6">
    <source>
        <dbReference type="ARBA" id="ARBA00023139"/>
    </source>
</evidence>
<proteinExistence type="inferred from homology"/>
<dbReference type="Gene3D" id="3.30.300.210">
    <property type="entry name" value="Nutrient germinant receptor protein C, domain 3"/>
    <property type="match status" value="1"/>
</dbReference>